<gene>
    <name evidence="1" type="ORF">HNP82_000688</name>
</gene>
<organism evidence="1 2">
    <name type="scientific">Catenibacillus scindens</name>
    <dbReference type="NCBI Taxonomy" id="673271"/>
    <lineage>
        <taxon>Bacteria</taxon>
        <taxon>Bacillati</taxon>
        <taxon>Bacillota</taxon>
        <taxon>Clostridia</taxon>
        <taxon>Lachnospirales</taxon>
        <taxon>Lachnospiraceae</taxon>
        <taxon>Catenibacillus</taxon>
    </lineage>
</organism>
<accession>A0A7W8M436</accession>
<dbReference type="EMBL" id="JACHFW010000002">
    <property type="protein sequence ID" value="MBB5263590.1"/>
    <property type="molecule type" value="Genomic_DNA"/>
</dbReference>
<proteinExistence type="predicted"/>
<protein>
    <recommendedName>
        <fullName evidence="3">GNAT family acetyltransferase</fullName>
    </recommendedName>
</protein>
<comment type="caution">
    <text evidence="1">The sequence shown here is derived from an EMBL/GenBank/DDBJ whole genome shotgun (WGS) entry which is preliminary data.</text>
</comment>
<evidence type="ECO:0000313" key="1">
    <source>
        <dbReference type="EMBL" id="MBB5263590.1"/>
    </source>
</evidence>
<dbReference type="AlphaFoldDB" id="A0A7W8M436"/>
<sequence>MVLEKKPMLLKNLAVYGTNGSKSGMQYTLKKEGDMLAAYTFPAPFSFAYTDDRYKTREEFPWTEDGYDAAIAWINDQYENRKEEWLKAEKAGILKAKTHI</sequence>
<evidence type="ECO:0008006" key="3">
    <source>
        <dbReference type="Google" id="ProtNLM"/>
    </source>
</evidence>
<keyword evidence="2" id="KW-1185">Reference proteome</keyword>
<name>A0A7W8M436_9FIRM</name>
<reference evidence="1 2" key="1">
    <citation type="submission" date="2020-08" db="EMBL/GenBank/DDBJ databases">
        <title>Genomic Encyclopedia of Type Strains, Phase IV (KMG-IV): sequencing the most valuable type-strain genomes for metagenomic binning, comparative biology and taxonomic classification.</title>
        <authorList>
            <person name="Goeker M."/>
        </authorList>
    </citation>
    <scope>NUCLEOTIDE SEQUENCE [LARGE SCALE GENOMIC DNA]</scope>
    <source>
        <strain evidence="1 2">DSM 106146</strain>
    </source>
</reference>
<dbReference type="Proteomes" id="UP000543642">
    <property type="component" value="Unassembled WGS sequence"/>
</dbReference>
<evidence type="ECO:0000313" key="2">
    <source>
        <dbReference type="Proteomes" id="UP000543642"/>
    </source>
</evidence>
<dbReference type="RefSeq" id="WP_183771518.1">
    <property type="nucleotide sequence ID" value="NZ_CAWVEG010000198.1"/>
</dbReference>